<proteinExistence type="predicted"/>
<name>A0A9D4GPC3_DREPO</name>
<reference evidence="1" key="1">
    <citation type="journal article" date="2019" name="bioRxiv">
        <title>The Genome of the Zebra Mussel, Dreissena polymorpha: A Resource for Invasive Species Research.</title>
        <authorList>
            <person name="McCartney M.A."/>
            <person name="Auch B."/>
            <person name="Kono T."/>
            <person name="Mallez S."/>
            <person name="Zhang Y."/>
            <person name="Obille A."/>
            <person name="Becker A."/>
            <person name="Abrahante J.E."/>
            <person name="Garbe J."/>
            <person name="Badalamenti J.P."/>
            <person name="Herman A."/>
            <person name="Mangelson H."/>
            <person name="Liachko I."/>
            <person name="Sullivan S."/>
            <person name="Sone E.D."/>
            <person name="Koren S."/>
            <person name="Silverstein K.A.T."/>
            <person name="Beckman K.B."/>
            <person name="Gohl D.M."/>
        </authorList>
    </citation>
    <scope>NUCLEOTIDE SEQUENCE</scope>
    <source>
        <strain evidence="1">Duluth1</strain>
        <tissue evidence="1">Whole animal</tissue>
    </source>
</reference>
<gene>
    <name evidence="1" type="ORF">DPMN_122408</name>
</gene>
<organism evidence="1 2">
    <name type="scientific">Dreissena polymorpha</name>
    <name type="common">Zebra mussel</name>
    <name type="synonym">Mytilus polymorpha</name>
    <dbReference type="NCBI Taxonomy" id="45954"/>
    <lineage>
        <taxon>Eukaryota</taxon>
        <taxon>Metazoa</taxon>
        <taxon>Spiralia</taxon>
        <taxon>Lophotrochozoa</taxon>
        <taxon>Mollusca</taxon>
        <taxon>Bivalvia</taxon>
        <taxon>Autobranchia</taxon>
        <taxon>Heteroconchia</taxon>
        <taxon>Euheterodonta</taxon>
        <taxon>Imparidentia</taxon>
        <taxon>Neoheterodontei</taxon>
        <taxon>Myida</taxon>
        <taxon>Dreissenoidea</taxon>
        <taxon>Dreissenidae</taxon>
        <taxon>Dreissena</taxon>
    </lineage>
</organism>
<accession>A0A9D4GPC3</accession>
<dbReference type="EMBL" id="JAIWYP010000005">
    <property type="protein sequence ID" value="KAH3820660.1"/>
    <property type="molecule type" value="Genomic_DNA"/>
</dbReference>
<evidence type="ECO:0000313" key="1">
    <source>
        <dbReference type="EMBL" id="KAH3820660.1"/>
    </source>
</evidence>
<comment type="caution">
    <text evidence="1">The sequence shown here is derived from an EMBL/GenBank/DDBJ whole genome shotgun (WGS) entry which is preliminary data.</text>
</comment>
<evidence type="ECO:0000313" key="2">
    <source>
        <dbReference type="Proteomes" id="UP000828390"/>
    </source>
</evidence>
<sequence>MDRDSTRALENIVLHRESCLETCHYQASFRRLTVASRGSCRPTRVAVRFRT</sequence>
<protein>
    <submittedName>
        <fullName evidence="1">Uncharacterized protein</fullName>
    </submittedName>
</protein>
<keyword evidence="2" id="KW-1185">Reference proteome</keyword>
<reference evidence="1" key="2">
    <citation type="submission" date="2020-11" db="EMBL/GenBank/DDBJ databases">
        <authorList>
            <person name="McCartney M.A."/>
            <person name="Auch B."/>
            <person name="Kono T."/>
            <person name="Mallez S."/>
            <person name="Becker A."/>
            <person name="Gohl D.M."/>
            <person name="Silverstein K.A.T."/>
            <person name="Koren S."/>
            <person name="Bechman K.B."/>
            <person name="Herman A."/>
            <person name="Abrahante J.E."/>
            <person name="Garbe J."/>
        </authorList>
    </citation>
    <scope>NUCLEOTIDE SEQUENCE</scope>
    <source>
        <strain evidence="1">Duluth1</strain>
        <tissue evidence="1">Whole animal</tissue>
    </source>
</reference>
<dbReference type="AlphaFoldDB" id="A0A9D4GPC3"/>
<dbReference type="Proteomes" id="UP000828390">
    <property type="component" value="Unassembled WGS sequence"/>
</dbReference>